<dbReference type="GeneID" id="77807279"/>
<keyword evidence="2" id="KW-0808">Transferase</keyword>
<dbReference type="PANTHER" id="PTHR43712">
    <property type="entry name" value="PUTATIVE (AFU_ORTHOLOGUE AFUA_4G14580)-RELATED"/>
    <property type="match status" value="1"/>
</dbReference>
<protein>
    <recommendedName>
        <fullName evidence="4">O-methyltransferase C-terminal domain-containing protein</fullName>
    </recommendedName>
</protein>
<sequence>MSVSAAQQLVDLISQAVKDIEGDIASQISGGTITDVNLPIVAREDGLEATETRRAAIRTLHAATHELISTIMPAGVYVLDTYSSFFEKTAIDTVVGAGIADLIHSIDPDSSMGGVHVNVLAEKTMMDSRKLSHILRFLALRNIFCELTENHWANNRHSFPLRTDSSNSIVNALGHIREETSLPALVALPKLLLDKQVDGAFSRDPNHSAFYKYHQPGCDFFEFLAKSEGGYKAERFGKAMLEMSHARGSGAAVYKAFDWQKLGPKGTLIDVGGGVGAAAYAISTYLPGWKVVVQDRAEVVKDGKENYRQIGSSANLEFEEVDFFQDQPAHRSGEADTFFLRHVLHDWAFEFCVKILSRLRKAAKSTTSLLICETVLNPPVRNHDSPILSNGGMTPSSSHILNLAMMTLLNAEERSQAEFVEILNKSGWKLHSVTHLATLSDYFMIEGVPDPSWNPQDQCTNPS</sequence>
<feature type="domain" description="O-methyltransferase C-terminal" evidence="4">
    <location>
        <begin position="216"/>
        <end position="428"/>
    </location>
</feature>
<dbReference type="SUPFAM" id="SSF53335">
    <property type="entry name" value="S-adenosyl-L-methionine-dependent methyltransferases"/>
    <property type="match status" value="1"/>
</dbReference>
<keyword evidence="3" id="KW-0949">S-adenosyl-L-methionine</keyword>
<evidence type="ECO:0000256" key="1">
    <source>
        <dbReference type="ARBA" id="ARBA00022603"/>
    </source>
</evidence>
<dbReference type="Proteomes" id="UP001164743">
    <property type="component" value="Chromosome 2A"/>
</dbReference>
<dbReference type="Gene3D" id="1.10.10.10">
    <property type="entry name" value="Winged helix-like DNA-binding domain superfamily/Winged helix DNA-binding domain"/>
    <property type="match status" value="1"/>
</dbReference>
<gene>
    <name evidence="5" type="ORF">PtA15_2A37</name>
</gene>
<keyword evidence="6" id="KW-1185">Reference proteome</keyword>
<reference evidence="5" key="1">
    <citation type="submission" date="2022-10" db="EMBL/GenBank/DDBJ databases">
        <title>Puccinia triticina Genome sequencing and assembly.</title>
        <authorList>
            <person name="Li C."/>
        </authorList>
    </citation>
    <scope>NUCLEOTIDE SEQUENCE</scope>
    <source>
        <strain evidence="5">Pt15</strain>
    </source>
</reference>
<evidence type="ECO:0000313" key="6">
    <source>
        <dbReference type="Proteomes" id="UP001164743"/>
    </source>
</evidence>
<dbReference type="RefSeq" id="XP_053017281.1">
    <property type="nucleotide sequence ID" value="XM_053166395.1"/>
</dbReference>
<dbReference type="Gene3D" id="3.40.50.150">
    <property type="entry name" value="Vaccinia Virus protein VP39"/>
    <property type="match status" value="1"/>
</dbReference>
<evidence type="ECO:0000313" key="5">
    <source>
        <dbReference type="EMBL" id="WAQ81726.1"/>
    </source>
</evidence>
<dbReference type="InterPro" id="IPR036390">
    <property type="entry name" value="WH_DNA-bd_sf"/>
</dbReference>
<dbReference type="InterPro" id="IPR016461">
    <property type="entry name" value="COMT-like"/>
</dbReference>
<dbReference type="EMBL" id="CP110422">
    <property type="protein sequence ID" value="WAQ81726.1"/>
    <property type="molecule type" value="Genomic_DNA"/>
</dbReference>
<dbReference type="InterPro" id="IPR001077">
    <property type="entry name" value="COMT_C"/>
</dbReference>
<evidence type="ECO:0000259" key="4">
    <source>
        <dbReference type="Pfam" id="PF00891"/>
    </source>
</evidence>
<dbReference type="InterPro" id="IPR029063">
    <property type="entry name" value="SAM-dependent_MTases_sf"/>
</dbReference>
<evidence type="ECO:0000256" key="2">
    <source>
        <dbReference type="ARBA" id="ARBA00022679"/>
    </source>
</evidence>
<keyword evidence="1" id="KW-0489">Methyltransferase</keyword>
<proteinExistence type="predicted"/>
<evidence type="ECO:0000256" key="3">
    <source>
        <dbReference type="ARBA" id="ARBA00022691"/>
    </source>
</evidence>
<dbReference type="InterPro" id="IPR036388">
    <property type="entry name" value="WH-like_DNA-bd_sf"/>
</dbReference>
<dbReference type="PANTHER" id="PTHR43712:SF2">
    <property type="entry name" value="O-METHYLTRANSFERASE CICE"/>
    <property type="match status" value="1"/>
</dbReference>
<dbReference type="SUPFAM" id="SSF46785">
    <property type="entry name" value="Winged helix' DNA-binding domain"/>
    <property type="match status" value="1"/>
</dbReference>
<dbReference type="PROSITE" id="PS51683">
    <property type="entry name" value="SAM_OMT_II"/>
    <property type="match status" value="1"/>
</dbReference>
<name>A0ABY7C983_9BASI</name>
<organism evidence="5 6">
    <name type="scientific">Puccinia triticina</name>
    <dbReference type="NCBI Taxonomy" id="208348"/>
    <lineage>
        <taxon>Eukaryota</taxon>
        <taxon>Fungi</taxon>
        <taxon>Dikarya</taxon>
        <taxon>Basidiomycota</taxon>
        <taxon>Pucciniomycotina</taxon>
        <taxon>Pucciniomycetes</taxon>
        <taxon>Pucciniales</taxon>
        <taxon>Pucciniaceae</taxon>
        <taxon>Puccinia</taxon>
    </lineage>
</organism>
<accession>A0ABY7C983</accession>
<dbReference type="Pfam" id="PF00891">
    <property type="entry name" value="Methyltransf_2"/>
    <property type="match status" value="1"/>
</dbReference>